<evidence type="ECO:0000313" key="1">
    <source>
        <dbReference type="EMBL" id="KGR81865.1"/>
    </source>
</evidence>
<evidence type="ECO:0000313" key="2">
    <source>
        <dbReference type="Proteomes" id="UP000030437"/>
    </source>
</evidence>
<dbReference type="eggNOG" id="ENOG5032UY9">
    <property type="taxonomic scope" value="Bacteria"/>
</dbReference>
<organism evidence="1 2">
    <name type="scientific">Lysinibacillus odysseyi 34hs-1 = NBRC 100172</name>
    <dbReference type="NCBI Taxonomy" id="1220589"/>
    <lineage>
        <taxon>Bacteria</taxon>
        <taxon>Bacillati</taxon>
        <taxon>Bacillota</taxon>
        <taxon>Bacilli</taxon>
        <taxon>Bacillales</taxon>
        <taxon>Bacillaceae</taxon>
        <taxon>Lysinibacillus</taxon>
    </lineage>
</organism>
<dbReference type="RefSeq" id="WP_036158867.1">
    <property type="nucleotide sequence ID" value="NZ_AVCX01000001.1"/>
</dbReference>
<gene>
    <name evidence="1" type="ORF">CD32_21355</name>
</gene>
<dbReference type="OrthoDB" id="1494005at2"/>
<comment type="caution">
    <text evidence="1">The sequence shown here is derived from an EMBL/GenBank/DDBJ whole genome shotgun (WGS) entry which is preliminary data.</text>
</comment>
<name>A0A0A3IEJ2_9BACI</name>
<dbReference type="AlphaFoldDB" id="A0A0A3IEJ2"/>
<sequence length="148" mass="17183">MSWKEVKNNEDVGNLLNTFGNFHDSCLKELYMSTGSYVNESLSMSISVNLDTTIRILFQRQYANPSAIELLFEGVTQFCISPSPKNHDSIIYEAKILFEDDSFHWTDNIDWYPNRGISPVNLISAQQLKWRDVSSWMGNQQRYGWSKE</sequence>
<proteinExistence type="predicted"/>
<dbReference type="STRING" id="1220589.CD32_21355"/>
<keyword evidence="2" id="KW-1185">Reference proteome</keyword>
<dbReference type="EMBL" id="JPVP01000060">
    <property type="protein sequence ID" value="KGR81865.1"/>
    <property type="molecule type" value="Genomic_DNA"/>
</dbReference>
<accession>A0A0A3IEJ2</accession>
<dbReference type="Proteomes" id="UP000030437">
    <property type="component" value="Unassembled WGS sequence"/>
</dbReference>
<protein>
    <submittedName>
        <fullName evidence="1">Uncharacterized protein</fullName>
    </submittedName>
</protein>
<reference evidence="1 2" key="1">
    <citation type="submission" date="2014-02" db="EMBL/GenBank/DDBJ databases">
        <title>Draft genome sequence of Lysinibacillus odysseyi NBRC 100172.</title>
        <authorList>
            <person name="Zhang F."/>
            <person name="Wang G."/>
            <person name="Zhang L."/>
        </authorList>
    </citation>
    <scope>NUCLEOTIDE SEQUENCE [LARGE SCALE GENOMIC DNA]</scope>
    <source>
        <strain evidence="1 2">NBRC 100172</strain>
    </source>
</reference>